<dbReference type="Pfam" id="PF08241">
    <property type="entry name" value="Methyltransf_11"/>
    <property type="match status" value="1"/>
</dbReference>
<dbReference type="Gene3D" id="3.40.50.150">
    <property type="entry name" value="Vaccinia Virus protein VP39"/>
    <property type="match status" value="1"/>
</dbReference>
<sequence length="286" mass="31281">MNWHPKSWWSKQPRQIPLDGPTLKGPVWQMCTAAQFEEDAYTEASQALFLPAGVKHRKLWEWAYIRSALLSHFGSLEGKRGLGFGVGREPLVANFAGAGASIVATDLGGEEAAAAGWIETDQHAASLEALRYPGHCPADLFSQRVAFRAVDMNAIPVDLVGFDFLWSSCSLEHLGSLQHGMSFIENSMRCLRPGGLAVHTTEFNVSSNGATMESPTLSIYRRRDIEALATSLTSKGHSVPAINFSPGDQPLDLHIDLPPYSSDRHLKLRVAKFDTTSFGMNICAAR</sequence>
<feature type="domain" description="Methyltransferase type 11" evidence="1">
    <location>
        <begin position="85"/>
        <end position="198"/>
    </location>
</feature>
<name>A0A3A5K7X0_9HYPH</name>
<accession>A0A3A5K7X0</accession>
<dbReference type="SUPFAM" id="SSF53335">
    <property type="entry name" value="S-adenosyl-L-methionine-dependent methyltransferases"/>
    <property type="match status" value="1"/>
</dbReference>
<proteinExistence type="predicted"/>
<protein>
    <submittedName>
        <fullName evidence="2">Class I SAM-dependent methyltransferase</fullName>
    </submittedName>
</protein>
<keyword evidence="2" id="KW-0808">Transferase</keyword>
<dbReference type="OrthoDB" id="2548453at2"/>
<evidence type="ECO:0000313" key="3">
    <source>
        <dbReference type="Proteomes" id="UP000272706"/>
    </source>
</evidence>
<dbReference type="GO" id="GO:0032259">
    <property type="term" value="P:methylation"/>
    <property type="evidence" value="ECO:0007669"/>
    <property type="project" value="UniProtKB-KW"/>
</dbReference>
<evidence type="ECO:0000313" key="2">
    <source>
        <dbReference type="EMBL" id="RJT30856.1"/>
    </source>
</evidence>
<dbReference type="AlphaFoldDB" id="A0A3A5K7X0"/>
<dbReference type="Proteomes" id="UP000272706">
    <property type="component" value="Unassembled WGS sequence"/>
</dbReference>
<keyword evidence="2" id="KW-0489">Methyltransferase</keyword>
<gene>
    <name evidence="2" type="ORF">D3227_29470</name>
</gene>
<dbReference type="EMBL" id="QZWZ01000033">
    <property type="protein sequence ID" value="RJT30856.1"/>
    <property type="molecule type" value="Genomic_DNA"/>
</dbReference>
<reference evidence="2 3" key="1">
    <citation type="submission" date="2018-09" db="EMBL/GenBank/DDBJ databases">
        <title>Mesorhizobium carmichaelinearum sp. nov. isolated from Carmichaelinea spp. root nodules in New Zealand.</title>
        <authorList>
            <person name="De Meyer S.E."/>
        </authorList>
    </citation>
    <scope>NUCLEOTIDE SEQUENCE [LARGE SCALE GENOMIC DNA]</scope>
    <source>
        <strain evidence="2 3">ICMP19557</strain>
    </source>
</reference>
<dbReference type="InterPro" id="IPR013216">
    <property type="entry name" value="Methyltransf_11"/>
</dbReference>
<organism evidence="2 3">
    <name type="scientific">Mesorhizobium waimense</name>
    <dbReference type="NCBI Taxonomy" id="1300307"/>
    <lineage>
        <taxon>Bacteria</taxon>
        <taxon>Pseudomonadati</taxon>
        <taxon>Pseudomonadota</taxon>
        <taxon>Alphaproteobacteria</taxon>
        <taxon>Hyphomicrobiales</taxon>
        <taxon>Phyllobacteriaceae</taxon>
        <taxon>Mesorhizobium</taxon>
    </lineage>
</organism>
<dbReference type="InterPro" id="IPR029063">
    <property type="entry name" value="SAM-dependent_MTases_sf"/>
</dbReference>
<evidence type="ECO:0000259" key="1">
    <source>
        <dbReference type="Pfam" id="PF08241"/>
    </source>
</evidence>
<keyword evidence="3" id="KW-1185">Reference proteome</keyword>
<dbReference type="GO" id="GO:0008757">
    <property type="term" value="F:S-adenosylmethionine-dependent methyltransferase activity"/>
    <property type="evidence" value="ECO:0007669"/>
    <property type="project" value="InterPro"/>
</dbReference>
<comment type="caution">
    <text evidence="2">The sequence shown here is derived from an EMBL/GenBank/DDBJ whole genome shotgun (WGS) entry which is preliminary data.</text>
</comment>